<evidence type="ECO:0000313" key="2">
    <source>
        <dbReference type="EMBL" id="KAK8876180.1"/>
    </source>
</evidence>
<reference evidence="2 3" key="1">
    <citation type="submission" date="2024-04" db="EMBL/GenBank/DDBJ databases">
        <title>Tritrichomonas musculus Genome.</title>
        <authorList>
            <person name="Alves-Ferreira E."/>
            <person name="Grigg M."/>
            <person name="Lorenzi H."/>
            <person name="Galac M."/>
        </authorList>
    </citation>
    <scope>NUCLEOTIDE SEQUENCE [LARGE SCALE GENOMIC DNA]</scope>
    <source>
        <strain evidence="2 3">EAF2021</strain>
    </source>
</reference>
<evidence type="ECO:0000256" key="1">
    <source>
        <dbReference type="SAM" id="MobiDB-lite"/>
    </source>
</evidence>
<evidence type="ECO:0000313" key="3">
    <source>
        <dbReference type="Proteomes" id="UP001470230"/>
    </source>
</evidence>
<accession>A0ABR2JEH5</accession>
<dbReference type="EMBL" id="JAPFFF010000012">
    <property type="protein sequence ID" value="KAK8876180.1"/>
    <property type="molecule type" value="Genomic_DNA"/>
</dbReference>
<dbReference type="Proteomes" id="UP001470230">
    <property type="component" value="Unassembled WGS sequence"/>
</dbReference>
<proteinExistence type="predicted"/>
<name>A0ABR2JEH5_9EUKA</name>
<sequence>MNTIKNYSQSNHRKKQISQLKKMINNSMNLCRKTLKSRLLNNRKKTKESSSQSDALLKNLKGKTSKWNHNVASYSQKVPPQLDPKVKARLEERFSQDFTPLTLDDNVLKKFDAHHLKNFYFTTDSKQSIQVSASQSI</sequence>
<keyword evidence="3" id="KW-1185">Reference proteome</keyword>
<feature type="compositionally biased region" description="Basic residues" evidence="1">
    <location>
        <begin position="37"/>
        <end position="46"/>
    </location>
</feature>
<comment type="caution">
    <text evidence="2">The sequence shown here is derived from an EMBL/GenBank/DDBJ whole genome shotgun (WGS) entry which is preliminary data.</text>
</comment>
<feature type="region of interest" description="Disordered" evidence="1">
    <location>
        <begin position="37"/>
        <end position="62"/>
    </location>
</feature>
<gene>
    <name evidence="2" type="ORF">M9Y10_006370</name>
</gene>
<protein>
    <submittedName>
        <fullName evidence="2">Uncharacterized protein</fullName>
    </submittedName>
</protein>
<organism evidence="2 3">
    <name type="scientific">Tritrichomonas musculus</name>
    <dbReference type="NCBI Taxonomy" id="1915356"/>
    <lineage>
        <taxon>Eukaryota</taxon>
        <taxon>Metamonada</taxon>
        <taxon>Parabasalia</taxon>
        <taxon>Tritrichomonadida</taxon>
        <taxon>Tritrichomonadidae</taxon>
        <taxon>Tritrichomonas</taxon>
    </lineage>
</organism>